<dbReference type="Proteomes" id="UP000032336">
    <property type="component" value="Unassembled WGS sequence"/>
</dbReference>
<reference evidence="1 2" key="1">
    <citation type="submission" date="2015-01" db="EMBL/GenBank/DDBJ databases">
        <title>Draft genome of the acidophilic iron oxidizer Ferrimicrobium acidiphilum strain T23.</title>
        <authorList>
            <person name="Poehlein A."/>
            <person name="Eisen S."/>
            <person name="Schloemann M."/>
            <person name="Johnson B.D."/>
            <person name="Daniel R."/>
            <person name="Muehling M."/>
        </authorList>
    </citation>
    <scope>NUCLEOTIDE SEQUENCE [LARGE SCALE GENOMIC DNA]</scope>
    <source>
        <strain evidence="1 2">T23</strain>
    </source>
</reference>
<keyword evidence="2" id="KW-1185">Reference proteome</keyword>
<dbReference type="EMBL" id="JXUW01000002">
    <property type="protein sequence ID" value="KJE77948.1"/>
    <property type="molecule type" value="Genomic_DNA"/>
</dbReference>
<proteinExistence type="predicted"/>
<comment type="caution">
    <text evidence="1">The sequence shown here is derived from an EMBL/GenBank/DDBJ whole genome shotgun (WGS) entry which is preliminary data.</text>
</comment>
<accession>A0A0D8FXF4</accession>
<evidence type="ECO:0000313" key="2">
    <source>
        <dbReference type="Proteomes" id="UP000032336"/>
    </source>
</evidence>
<name>A0A0D8FXF4_9ACTN</name>
<sequence>MPTGLGADLCHIRRNGPKDLTPSLVRRLETPATTLHSWDWLADREIAFVLELPYHMDSFAFKLFHEVAQLLFAHVRPGELNVDGDRWRQDSNAVRHREWVNIRCYKSIEDPFRDVPLLRSGRHLSRRCGLQRLCGCGHTCRRQSCRRHCWANHLPTSHCGNLLAPFAPY</sequence>
<organism evidence="1 2">
    <name type="scientific">Ferrimicrobium acidiphilum DSM 19497</name>
    <dbReference type="NCBI Taxonomy" id="1121877"/>
    <lineage>
        <taxon>Bacteria</taxon>
        <taxon>Bacillati</taxon>
        <taxon>Actinomycetota</taxon>
        <taxon>Acidimicrobiia</taxon>
        <taxon>Acidimicrobiales</taxon>
        <taxon>Acidimicrobiaceae</taxon>
        <taxon>Ferrimicrobium</taxon>
    </lineage>
</organism>
<gene>
    <name evidence="1" type="ORF">FEAC_03200</name>
</gene>
<dbReference type="AlphaFoldDB" id="A0A0D8FXF4"/>
<evidence type="ECO:0000313" key="1">
    <source>
        <dbReference type="EMBL" id="KJE77948.1"/>
    </source>
</evidence>
<protein>
    <submittedName>
        <fullName evidence="1">Uncharacterized protein</fullName>
    </submittedName>
</protein>